<evidence type="ECO:0000256" key="4">
    <source>
        <dbReference type="HAMAP-Rule" id="MF_01401"/>
    </source>
</evidence>
<evidence type="ECO:0000256" key="2">
    <source>
        <dbReference type="ARBA" id="ARBA00047806"/>
    </source>
</evidence>
<dbReference type="GO" id="GO:0033744">
    <property type="term" value="F:L-methionine:thioredoxin-disulfide S-oxidoreductase activity"/>
    <property type="evidence" value="ECO:0007669"/>
    <property type="project" value="RHEA"/>
</dbReference>
<dbReference type="EC" id="1.8.4.11" evidence="4"/>
<feature type="signal peptide" evidence="5">
    <location>
        <begin position="1"/>
        <end position="23"/>
    </location>
</feature>
<comment type="catalytic activity">
    <reaction evidence="2 4">
        <text>L-methionyl-[protein] + [thioredoxin]-disulfide + H2O = L-methionyl-(S)-S-oxide-[protein] + [thioredoxin]-dithiol</text>
        <dbReference type="Rhea" id="RHEA:14217"/>
        <dbReference type="Rhea" id="RHEA-COMP:10698"/>
        <dbReference type="Rhea" id="RHEA-COMP:10700"/>
        <dbReference type="Rhea" id="RHEA-COMP:12313"/>
        <dbReference type="Rhea" id="RHEA-COMP:12315"/>
        <dbReference type="ChEBI" id="CHEBI:15377"/>
        <dbReference type="ChEBI" id="CHEBI:16044"/>
        <dbReference type="ChEBI" id="CHEBI:29950"/>
        <dbReference type="ChEBI" id="CHEBI:44120"/>
        <dbReference type="ChEBI" id="CHEBI:50058"/>
        <dbReference type="EC" id="1.8.4.11"/>
    </reaction>
</comment>
<dbReference type="OrthoDB" id="4174719at2"/>
<keyword evidence="5" id="KW-0732">Signal</keyword>
<evidence type="ECO:0000259" key="6">
    <source>
        <dbReference type="Pfam" id="PF01625"/>
    </source>
</evidence>
<keyword evidence="1 4" id="KW-0560">Oxidoreductase</keyword>
<comment type="caution">
    <text evidence="7">The sequence shown here is derived from an EMBL/GenBank/DDBJ whole genome shotgun (WGS) entry which is preliminary data.</text>
</comment>
<dbReference type="PROSITE" id="PS51257">
    <property type="entry name" value="PROKAR_LIPOPROTEIN"/>
    <property type="match status" value="1"/>
</dbReference>
<feature type="domain" description="Peptide methionine sulphoxide reductase MsrA" evidence="6">
    <location>
        <begin position="49"/>
        <end position="192"/>
    </location>
</feature>
<protein>
    <recommendedName>
        <fullName evidence="4">Peptide methionine sulfoxide reductase MsrA</fullName>
        <shortName evidence="4">Protein-methionine-S-oxide reductase</shortName>
        <ecNumber evidence="4">1.8.4.11</ecNumber>
    </recommendedName>
    <alternativeName>
        <fullName evidence="4">Peptide-methionine (S)-S-oxide reductase</fullName>
        <shortName evidence="4">Peptide Met(O) reductase</shortName>
    </alternativeName>
</protein>
<reference evidence="7 8" key="1">
    <citation type="submission" date="2016-04" db="EMBL/GenBank/DDBJ databases">
        <authorList>
            <person name="Evans L.H."/>
            <person name="Alamgir A."/>
            <person name="Owens N."/>
            <person name="Weber N.D."/>
            <person name="Virtaneva K."/>
            <person name="Barbian K."/>
            <person name="Babar A."/>
            <person name="Rosenke K."/>
        </authorList>
    </citation>
    <scope>NUCLEOTIDE SEQUENCE [LARGE SCALE GENOMIC DNA]</scope>
    <source>
        <strain evidence="7 8">CCM 8644</strain>
    </source>
</reference>
<dbReference type="Proteomes" id="UP000078459">
    <property type="component" value="Unassembled WGS sequence"/>
</dbReference>
<dbReference type="PANTHER" id="PTHR43774">
    <property type="entry name" value="PEPTIDE METHIONINE SULFOXIDE REDUCTASE"/>
    <property type="match status" value="1"/>
</dbReference>
<dbReference type="Gene3D" id="3.30.1060.10">
    <property type="entry name" value="Peptide methionine sulphoxide reductase MsrA"/>
    <property type="match status" value="1"/>
</dbReference>
<dbReference type="PANTHER" id="PTHR43774:SF1">
    <property type="entry name" value="PEPTIDE METHIONINE SULFOXIDE REDUCTASE MSRA 2"/>
    <property type="match status" value="1"/>
</dbReference>
<organism evidence="7 8">
    <name type="scientific">Pedobacter psychrophilus</name>
    <dbReference type="NCBI Taxonomy" id="1826909"/>
    <lineage>
        <taxon>Bacteria</taxon>
        <taxon>Pseudomonadati</taxon>
        <taxon>Bacteroidota</taxon>
        <taxon>Sphingobacteriia</taxon>
        <taxon>Sphingobacteriales</taxon>
        <taxon>Sphingobacteriaceae</taxon>
        <taxon>Pedobacter</taxon>
    </lineage>
</organism>
<comment type="catalytic activity">
    <reaction evidence="3 4">
        <text>[thioredoxin]-disulfide + L-methionine + H2O = L-methionine (S)-S-oxide + [thioredoxin]-dithiol</text>
        <dbReference type="Rhea" id="RHEA:19993"/>
        <dbReference type="Rhea" id="RHEA-COMP:10698"/>
        <dbReference type="Rhea" id="RHEA-COMP:10700"/>
        <dbReference type="ChEBI" id="CHEBI:15377"/>
        <dbReference type="ChEBI" id="CHEBI:29950"/>
        <dbReference type="ChEBI" id="CHEBI:50058"/>
        <dbReference type="ChEBI" id="CHEBI:57844"/>
        <dbReference type="ChEBI" id="CHEBI:58772"/>
        <dbReference type="EC" id="1.8.4.11"/>
    </reaction>
</comment>
<sequence length="225" mass="24860">MKYLKLLSLSLFAIAISACNSNGQTGSSKQANQKDLKMDLTPPKGEKVAAFAEGCFWCSEHVFEAVVGVKDVISGYAGGTTLNPTYDLVNTETTGHAESVLVYYDPNVISYAELVKVFFASHDPTTPNQQGPDRGTSYRSILFYQTDAEKQIAMDEIKKISASNMFSNPLVTQLKKLDAFYKAEEYHQDYVNGGKGSMNPYVKSVSIPRYEKFKKTYKGKLKPGA</sequence>
<name>A0A179DHM1_9SPHI</name>
<dbReference type="EMBL" id="LWHJ01000022">
    <property type="protein sequence ID" value="OAQ40448.1"/>
    <property type="molecule type" value="Genomic_DNA"/>
</dbReference>
<dbReference type="Pfam" id="PF01625">
    <property type="entry name" value="PMSR"/>
    <property type="match status" value="1"/>
</dbReference>
<evidence type="ECO:0000256" key="5">
    <source>
        <dbReference type="SAM" id="SignalP"/>
    </source>
</evidence>
<dbReference type="NCBIfam" id="TIGR00401">
    <property type="entry name" value="msrA"/>
    <property type="match status" value="1"/>
</dbReference>
<keyword evidence="8" id="KW-1185">Reference proteome</keyword>
<dbReference type="HAMAP" id="MF_01401">
    <property type="entry name" value="MsrA"/>
    <property type="match status" value="1"/>
</dbReference>
<feature type="chain" id="PRO_5008100527" description="Peptide methionine sulfoxide reductase MsrA" evidence="5">
    <location>
        <begin position="24"/>
        <end position="225"/>
    </location>
</feature>
<dbReference type="InterPro" id="IPR036509">
    <property type="entry name" value="Met_Sox_Rdtase_MsrA_sf"/>
</dbReference>
<gene>
    <name evidence="4" type="primary">msrA</name>
    <name evidence="7" type="ORF">A5893_05730</name>
</gene>
<evidence type="ECO:0000313" key="7">
    <source>
        <dbReference type="EMBL" id="OAQ40448.1"/>
    </source>
</evidence>
<proteinExistence type="inferred from homology"/>
<dbReference type="SUPFAM" id="SSF55068">
    <property type="entry name" value="Peptide methionine sulfoxide reductase"/>
    <property type="match status" value="1"/>
</dbReference>
<comment type="function">
    <text evidence="4">Has an important function as a repair enzyme for proteins that have been inactivated by oxidation. Catalyzes the reversible oxidation-reduction of methionine sulfoxide in proteins to methionine.</text>
</comment>
<accession>A0A179DHM1</accession>
<evidence type="ECO:0000256" key="3">
    <source>
        <dbReference type="ARBA" id="ARBA00048782"/>
    </source>
</evidence>
<evidence type="ECO:0000256" key="1">
    <source>
        <dbReference type="ARBA" id="ARBA00023002"/>
    </source>
</evidence>
<dbReference type="AlphaFoldDB" id="A0A179DHM1"/>
<comment type="similarity">
    <text evidence="4">Belongs to the MsrA Met sulfoxide reductase family.</text>
</comment>
<feature type="active site" evidence="4">
    <location>
        <position position="55"/>
    </location>
</feature>
<dbReference type="RefSeq" id="WP_068821686.1">
    <property type="nucleotide sequence ID" value="NZ_LWHJ01000022.1"/>
</dbReference>
<dbReference type="STRING" id="1826909.A5893_05730"/>
<evidence type="ECO:0000313" key="8">
    <source>
        <dbReference type="Proteomes" id="UP000078459"/>
    </source>
</evidence>
<dbReference type="GO" id="GO:0008113">
    <property type="term" value="F:peptide-methionine (S)-S-oxide reductase activity"/>
    <property type="evidence" value="ECO:0007669"/>
    <property type="project" value="UniProtKB-UniRule"/>
</dbReference>
<reference evidence="7 8" key="2">
    <citation type="submission" date="2016-06" db="EMBL/GenBank/DDBJ databases">
        <title>Pedobacter psychrophilus sp. nov., isolated from Antarctic fragmentary rock.</title>
        <authorList>
            <person name="Svec P."/>
        </authorList>
    </citation>
    <scope>NUCLEOTIDE SEQUENCE [LARGE SCALE GENOMIC DNA]</scope>
    <source>
        <strain evidence="7 8">CCM 8644</strain>
    </source>
</reference>
<dbReference type="InterPro" id="IPR002569">
    <property type="entry name" value="Met_Sox_Rdtase_MsrA_dom"/>
</dbReference>